<organism evidence="1 2">
    <name type="scientific">Planosporangium thailandense</name>
    <dbReference type="NCBI Taxonomy" id="765197"/>
    <lineage>
        <taxon>Bacteria</taxon>
        <taxon>Bacillati</taxon>
        <taxon>Actinomycetota</taxon>
        <taxon>Actinomycetes</taxon>
        <taxon>Micromonosporales</taxon>
        <taxon>Micromonosporaceae</taxon>
        <taxon>Planosporangium</taxon>
    </lineage>
</organism>
<name>A0ABX0XT50_9ACTN</name>
<comment type="caution">
    <text evidence="1">The sequence shown here is derived from an EMBL/GenBank/DDBJ whole genome shotgun (WGS) entry which is preliminary data.</text>
</comment>
<reference evidence="1 2" key="1">
    <citation type="submission" date="2020-03" db="EMBL/GenBank/DDBJ databases">
        <title>WGS of the type strain of Planosporangium spp.</title>
        <authorList>
            <person name="Thawai C."/>
        </authorList>
    </citation>
    <scope>NUCLEOTIDE SEQUENCE [LARGE SCALE GENOMIC DNA]</scope>
    <source>
        <strain evidence="1 2">TBRC 5610</strain>
    </source>
</reference>
<accession>A0ABX0XT50</accession>
<proteinExistence type="predicted"/>
<evidence type="ECO:0000313" key="2">
    <source>
        <dbReference type="Proteomes" id="UP000722989"/>
    </source>
</evidence>
<evidence type="ECO:0008006" key="3">
    <source>
        <dbReference type="Google" id="ProtNLM"/>
    </source>
</evidence>
<dbReference type="RefSeq" id="WP_167923925.1">
    <property type="nucleotide sequence ID" value="NZ_JAATVY010000002.1"/>
</dbReference>
<dbReference type="EMBL" id="JAATVY010000002">
    <property type="protein sequence ID" value="NJC69067.1"/>
    <property type="molecule type" value="Genomic_DNA"/>
</dbReference>
<evidence type="ECO:0000313" key="1">
    <source>
        <dbReference type="EMBL" id="NJC69067.1"/>
    </source>
</evidence>
<gene>
    <name evidence="1" type="ORF">HC031_04915</name>
</gene>
<protein>
    <recommendedName>
        <fullName evidence="3">Peptidoglycan-binding protein</fullName>
    </recommendedName>
</protein>
<keyword evidence="2" id="KW-1185">Reference proteome</keyword>
<sequence>MGGTALERLEKIKKAIDDHYGFLGVTLLLREVERAQREPPPRGSVDELDKRVAALRAAAHECDAQRTFARTEVRDRVSAVWTGTAADRAETCAMAFDHELRRTGEVFDEAAQALARFVEAIGEARATDRRGRGHLEYAVSLLDGLRLRGPFDYDNATMEHAHNEAKAGISAMVAGARHLDEASRLLARQFAELSARAHAARMRLTGLDNLEQLVIADAAVPGGPYDANLILTAAAASRADANLFTLSRDDRRSFIGLVHECRSPQEQAYLLQALAAGYSVKEIRAFDSKIHDHAGDPRWLRQHLTPIGEIAGPDRLHRRRPVEFGGRPWAQGPEPTCVAMSTVLARAKVDPLYALELTTGGHPGDPAYDNGDAFARRLRDEQHRVYDGGRNWLQDLFGRDGMTEGQARDVADEQVASHTGAHYDQVSVDSTGDRRNVLPDVEKSVDQGLPVTFTVSDGRQGHEMAIVGRQGDMLEVYNPWGYTVWVSEDDFVHNRMNVVGDGVPAAVHAVNVARR</sequence>
<dbReference type="Proteomes" id="UP000722989">
    <property type="component" value="Unassembled WGS sequence"/>
</dbReference>